<reference evidence="6" key="1">
    <citation type="submission" date="2016-10" db="EMBL/GenBank/DDBJ databases">
        <title>Comparative genomics uncovers the prolific and rare metabolic potential of the cyanobacterial genus Moorea.</title>
        <authorList>
            <person name="Leao T."/>
            <person name="Castelao G."/>
            <person name="Korobeynikov A."/>
            <person name="Monroe E.A."/>
            <person name="Podell S."/>
            <person name="Glukhov E."/>
            <person name="Allen E."/>
            <person name="Gerwick W.H."/>
            <person name="Gerwick L."/>
        </authorList>
    </citation>
    <scope>NUCLEOTIDE SEQUENCE [LARGE SCALE GENOMIC DNA]</scope>
    <source>
        <strain evidence="6">PAL-8-15-08-1</strain>
    </source>
</reference>
<protein>
    <recommendedName>
        <fullName evidence="7">CDP-diacylglycerol--glycerol-3-phosphate 3-phosphatidyltransferase</fullName>
    </recommendedName>
</protein>
<dbReference type="PROSITE" id="PS00379">
    <property type="entry name" value="CDP_ALCOHOL_P_TRANSF"/>
    <property type="match status" value="1"/>
</dbReference>
<dbReference type="GO" id="GO:0016020">
    <property type="term" value="C:membrane"/>
    <property type="evidence" value="ECO:0007669"/>
    <property type="project" value="InterPro"/>
</dbReference>
<keyword evidence="4" id="KW-1133">Transmembrane helix</keyword>
<evidence type="ECO:0000256" key="1">
    <source>
        <dbReference type="ARBA" id="ARBA00010441"/>
    </source>
</evidence>
<keyword evidence="2 3" id="KW-0808">Transferase</keyword>
<dbReference type="GO" id="GO:0008654">
    <property type="term" value="P:phospholipid biosynthetic process"/>
    <property type="evidence" value="ECO:0007669"/>
    <property type="project" value="InterPro"/>
</dbReference>
<dbReference type="InterPro" id="IPR048254">
    <property type="entry name" value="CDP_ALCOHOL_P_TRANSF_CS"/>
</dbReference>
<dbReference type="Pfam" id="PF01066">
    <property type="entry name" value="CDP-OH_P_transf"/>
    <property type="match status" value="1"/>
</dbReference>
<dbReference type="Proteomes" id="UP000177870">
    <property type="component" value="Chromosome"/>
</dbReference>
<dbReference type="STRING" id="1458985.BJP34_15540"/>
<sequence length="205" mass="23703">MYIGVLFYIAFLLDAVDGWLARTKDLKTDFGKYFDPIVDYIGFLALYVISIEMGILPIWFVFLALTRDFLATFARQILNLNNIVIEANVIAKLKAVYIGYPLVGLYWYKIYGFSSEWLFIVIGLHILLEGRIFGYSDPLENRWNSIILCFATIAVVTLTTLRPVNESLFDLTVLFILITQSLIWVSGIQYLWDAREYIMKSFESN</sequence>
<evidence type="ECO:0008006" key="7">
    <source>
        <dbReference type="Google" id="ProtNLM"/>
    </source>
</evidence>
<gene>
    <name evidence="5" type="ORF">BJP34_15540</name>
</gene>
<dbReference type="Gene3D" id="1.20.120.1760">
    <property type="match status" value="1"/>
</dbReference>
<keyword evidence="4" id="KW-0812">Transmembrane</keyword>
<dbReference type="InterPro" id="IPR004570">
    <property type="entry name" value="Phosphatidylglycerol_P_synth"/>
</dbReference>
<evidence type="ECO:0000313" key="5">
    <source>
        <dbReference type="EMBL" id="AOX00669.1"/>
    </source>
</evidence>
<accession>A0A1D8TSP8</accession>
<dbReference type="InterPro" id="IPR043130">
    <property type="entry name" value="CDP-OH_PTrfase_TM_dom"/>
</dbReference>
<keyword evidence="4" id="KW-0472">Membrane</keyword>
<dbReference type="GO" id="GO:0008444">
    <property type="term" value="F:CDP-diacylglycerol-glycerol-3-phosphate 3-phosphatidyltransferase activity"/>
    <property type="evidence" value="ECO:0007669"/>
    <property type="project" value="InterPro"/>
</dbReference>
<feature type="transmembrane region" description="Helical" evidence="4">
    <location>
        <begin position="77"/>
        <end position="100"/>
    </location>
</feature>
<dbReference type="PIRSF" id="PIRSF000847">
    <property type="entry name" value="Phos_ph_gly_syn"/>
    <property type="match status" value="1"/>
</dbReference>
<feature type="transmembrane region" description="Helical" evidence="4">
    <location>
        <begin position="106"/>
        <end position="128"/>
    </location>
</feature>
<feature type="transmembrane region" description="Helical" evidence="4">
    <location>
        <begin position="42"/>
        <end position="65"/>
    </location>
</feature>
<dbReference type="InterPro" id="IPR000462">
    <property type="entry name" value="CDP-OH_P_trans"/>
</dbReference>
<dbReference type="AlphaFoldDB" id="A0A1D8TSP8"/>
<name>A0A1D8TSP8_9CYAN</name>
<comment type="similarity">
    <text evidence="1 3">Belongs to the CDP-alcohol phosphatidyltransferase class-I family.</text>
</comment>
<evidence type="ECO:0000256" key="3">
    <source>
        <dbReference type="RuleBase" id="RU003750"/>
    </source>
</evidence>
<feature type="transmembrane region" description="Helical" evidence="4">
    <location>
        <begin position="143"/>
        <end position="161"/>
    </location>
</feature>
<organism evidence="5 6">
    <name type="scientific">Moorena producens PAL-8-15-08-1</name>
    <dbReference type="NCBI Taxonomy" id="1458985"/>
    <lineage>
        <taxon>Bacteria</taxon>
        <taxon>Bacillati</taxon>
        <taxon>Cyanobacteriota</taxon>
        <taxon>Cyanophyceae</taxon>
        <taxon>Coleofasciculales</taxon>
        <taxon>Coleofasciculaceae</taxon>
        <taxon>Moorena</taxon>
    </lineage>
</organism>
<evidence type="ECO:0000313" key="6">
    <source>
        <dbReference type="Proteomes" id="UP000177870"/>
    </source>
</evidence>
<feature type="transmembrane region" description="Helical" evidence="4">
    <location>
        <begin position="173"/>
        <end position="192"/>
    </location>
</feature>
<dbReference type="KEGG" id="mpro:BJP34_15540"/>
<evidence type="ECO:0000256" key="2">
    <source>
        <dbReference type="ARBA" id="ARBA00022679"/>
    </source>
</evidence>
<dbReference type="EMBL" id="CP017599">
    <property type="protein sequence ID" value="AOX00669.1"/>
    <property type="molecule type" value="Genomic_DNA"/>
</dbReference>
<evidence type="ECO:0000256" key="4">
    <source>
        <dbReference type="SAM" id="Phobius"/>
    </source>
</evidence>
<proteinExistence type="inferred from homology"/>